<dbReference type="PANTHER" id="PTHR33219">
    <property type="entry name" value="YLMG HOMOLOG PROTEIN 2, CHLOROPLASTIC"/>
    <property type="match status" value="1"/>
</dbReference>
<gene>
    <name evidence="3" type="ordered locus">MS0321</name>
</gene>
<evidence type="ECO:0008006" key="5">
    <source>
        <dbReference type="Google" id="ProtNLM"/>
    </source>
</evidence>
<dbReference type="STRING" id="221988.MS0321"/>
<reference evidence="3 4" key="1">
    <citation type="journal article" date="2004" name="Nat. Biotechnol.">
        <title>The genome sequence of the capnophilic rumen bacterium Mannheimia succiniciproducens.</title>
        <authorList>
            <person name="Hong S.H."/>
            <person name="Kim J.S."/>
            <person name="Lee S.Y."/>
            <person name="In Y.H."/>
            <person name="Choi S.S."/>
            <person name="Rih J.-K."/>
            <person name="Kim C.H."/>
            <person name="Jeong H."/>
            <person name="Hur C.G."/>
            <person name="Kim J.J."/>
        </authorList>
    </citation>
    <scope>NUCLEOTIDE SEQUENCE [LARGE SCALE GENOMIC DNA]</scope>
    <source>
        <strain evidence="4">KCTC 0769BP / MBEL55E</strain>
    </source>
</reference>
<dbReference type="eggNOG" id="COG0762">
    <property type="taxonomic scope" value="Bacteria"/>
</dbReference>
<dbReference type="Pfam" id="PF02325">
    <property type="entry name" value="CCB3_YggT"/>
    <property type="match status" value="2"/>
</dbReference>
<feature type="transmembrane region" description="Helical" evidence="2">
    <location>
        <begin position="118"/>
        <end position="150"/>
    </location>
</feature>
<organism evidence="3 4">
    <name type="scientific">Mannheimia succiniciproducens (strain KCTC 0769BP / MBEL55E)</name>
    <dbReference type="NCBI Taxonomy" id="221988"/>
    <lineage>
        <taxon>Bacteria</taxon>
        <taxon>Pseudomonadati</taxon>
        <taxon>Pseudomonadota</taxon>
        <taxon>Gammaproteobacteria</taxon>
        <taxon>Pasteurellales</taxon>
        <taxon>Pasteurellaceae</taxon>
        <taxon>Basfia</taxon>
    </lineage>
</organism>
<evidence type="ECO:0000313" key="3">
    <source>
        <dbReference type="EMBL" id="AAU36928.1"/>
    </source>
</evidence>
<sequence length="212" mass="24246">MKTINLCLSFRLASVYLRKRKSMSSISFLISTALGLYIFVLMLRMWLQYCKVDFYHPVSQGIVKLTNPVLTPLRKAIPTVKNIDLAALFFVFVLGMVKVPLLYIANGQWAAEIIRQEWLQYVLIGALTVVAAFGKMIFYVIFFGAILSWFNRGNDQFSYLLYQLGEPVLSPIRKILPRTGMIDFSPMVLAFGLFFADKVLYDIFGILWQLAS</sequence>
<keyword evidence="2" id="KW-0812">Transmembrane</keyword>
<comment type="similarity">
    <text evidence="1">Belongs to the YggT family.</text>
</comment>
<feature type="transmembrane region" description="Helical" evidence="2">
    <location>
        <begin position="85"/>
        <end position="106"/>
    </location>
</feature>
<dbReference type="KEGG" id="msu:MS0321"/>
<protein>
    <recommendedName>
        <fullName evidence="5">YggT family protein</fullName>
    </recommendedName>
</protein>
<feature type="transmembrane region" description="Helical" evidence="2">
    <location>
        <begin position="26"/>
        <end position="47"/>
    </location>
</feature>
<feature type="transmembrane region" description="Helical" evidence="2">
    <location>
        <begin position="187"/>
        <end position="208"/>
    </location>
</feature>
<dbReference type="HOGENOM" id="CLU_089905_1_0_6"/>
<accession>Q65VT2</accession>
<evidence type="ECO:0000256" key="2">
    <source>
        <dbReference type="SAM" id="Phobius"/>
    </source>
</evidence>
<dbReference type="PANTHER" id="PTHR33219:SF14">
    <property type="entry name" value="PROTEIN COFACTOR ASSEMBLY OF COMPLEX C SUBUNIT B CCB3, CHLOROPLASTIC-RELATED"/>
    <property type="match status" value="1"/>
</dbReference>
<dbReference type="AlphaFoldDB" id="Q65VT2"/>
<name>Q65VT2_MANSM</name>
<dbReference type="InterPro" id="IPR003425">
    <property type="entry name" value="CCB3/YggT"/>
</dbReference>
<keyword evidence="4" id="KW-1185">Reference proteome</keyword>
<evidence type="ECO:0000313" key="4">
    <source>
        <dbReference type="Proteomes" id="UP000000607"/>
    </source>
</evidence>
<proteinExistence type="inferred from homology"/>
<keyword evidence="2" id="KW-1133">Transmembrane helix</keyword>
<keyword evidence="2" id="KW-0472">Membrane</keyword>
<dbReference type="EMBL" id="AE016827">
    <property type="protein sequence ID" value="AAU36928.1"/>
    <property type="molecule type" value="Genomic_DNA"/>
</dbReference>
<dbReference type="GO" id="GO:0016020">
    <property type="term" value="C:membrane"/>
    <property type="evidence" value="ECO:0007669"/>
    <property type="project" value="InterPro"/>
</dbReference>
<dbReference type="Proteomes" id="UP000000607">
    <property type="component" value="Chromosome"/>
</dbReference>
<evidence type="ECO:0000256" key="1">
    <source>
        <dbReference type="ARBA" id="ARBA00010894"/>
    </source>
</evidence>